<feature type="region of interest" description="Disordered" evidence="1">
    <location>
        <begin position="76"/>
        <end position="99"/>
    </location>
</feature>
<proteinExistence type="predicted"/>
<dbReference type="EMBL" id="BMPP01000002">
    <property type="protein sequence ID" value="GGK14771.1"/>
    <property type="molecule type" value="Genomic_DNA"/>
</dbReference>
<accession>A0ABQ2EK20</accession>
<evidence type="ECO:0008006" key="4">
    <source>
        <dbReference type="Google" id="ProtNLM"/>
    </source>
</evidence>
<keyword evidence="3" id="KW-1185">Reference proteome</keyword>
<gene>
    <name evidence="2" type="ORF">GCM10008955_05260</name>
</gene>
<comment type="caution">
    <text evidence="2">The sequence shown here is derived from an EMBL/GenBank/DDBJ whole genome shotgun (WGS) entry which is preliminary data.</text>
</comment>
<dbReference type="Proteomes" id="UP000647587">
    <property type="component" value="Unassembled WGS sequence"/>
</dbReference>
<evidence type="ECO:0000256" key="1">
    <source>
        <dbReference type="SAM" id="MobiDB-lite"/>
    </source>
</evidence>
<organism evidence="2 3">
    <name type="scientific">Deinococcus malanensis</name>
    <dbReference type="NCBI Taxonomy" id="1706855"/>
    <lineage>
        <taxon>Bacteria</taxon>
        <taxon>Thermotogati</taxon>
        <taxon>Deinococcota</taxon>
        <taxon>Deinococci</taxon>
        <taxon>Deinococcales</taxon>
        <taxon>Deinococcaceae</taxon>
        <taxon>Deinococcus</taxon>
    </lineage>
</organism>
<reference evidence="3" key="1">
    <citation type="journal article" date="2019" name="Int. J. Syst. Evol. Microbiol.">
        <title>The Global Catalogue of Microorganisms (GCM) 10K type strain sequencing project: providing services to taxonomists for standard genome sequencing and annotation.</title>
        <authorList>
            <consortium name="The Broad Institute Genomics Platform"/>
            <consortium name="The Broad Institute Genome Sequencing Center for Infectious Disease"/>
            <person name="Wu L."/>
            <person name="Ma J."/>
        </authorList>
    </citation>
    <scope>NUCLEOTIDE SEQUENCE [LARGE SCALE GENOMIC DNA]</scope>
    <source>
        <strain evidence="3">JCM 30331</strain>
    </source>
</reference>
<protein>
    <recommendedName>
        <fullName evidence="4">DUF4132 domain-containing protein</fullName>
    </recommendedName>
</protein>
<evidence type="ECO:0000313" key="3">
    <source>
        <dbReference type="Proteomes" id="UP000647587"/>
    </source>
</evidence>
<evidence type="ECO:0000313" key="2">
    <source>
        <dbReference type="EMBL" id="GGK14771.1"/>
    </source>
</evidence>
<name>A0ABQ2EK20_9DEIO</name>
<sequence>MAGLRRDGARMTYWTELVELYEYKVTDLLEGRAPRGGRRSLGALRDDLLSAPLNPVQLRRLMEADRRYRALLRGQRTAPLATQQASPRERPADRPGWATNGTAVSEAARASNDLQRLTWHAGVRRDLLEQGRVWQQEPNLVTLRVVYAALENAERAGGTGRDWQAVPEVNDTLSSLHDTEVIRRLVYALADLMLAPEGRTRVRNELLKIHEEPFPRHADEDVLAARLEAVGREPLSEPAREALRQALRAQYPPPRDPRERPAIRDAAQRLLNLLQELVARAPALVPGRLSPHVLLYAQEPTLAQERPDDASDELFIYMPGGSTAQWRGLSLRWQRVASTWQLQADGQLAQLRPDAPDTERSVLLTTSRGDLRAFISGPYLLLRAEGSTREALSAQAALARAVAFLMRPGGGFAALRLARAATLSMRTQPLDLESLGPLSAAKYAQATATALLEFARRGAETLVSRVAELTPEEVARHLQGAAGALSLDVTLAAGLHEVLHRAAFPDEVLPEPVHAALLEVSGDGTFRSVRLGDDPLTLQVADRLVTLRLDYKGDRLAVLPGQPPVVVGDLLVMAVPGMRLMLVRQLDWLAVAAEVDPPGTETDLATLIADEF</sequence>